<evidence type="ECO:0000259" key="1">
    <source>
        <dbReference type="Pfam" id="PF03235"/>
    </source>
</evidence>
<keyword evidence="3" id="KW-1185">Reference proteome</keyword>
<name>A0ABX4WWB4_VIBVL</name>
<comment type="caution">
    <text evidence="2">The sequence shown here is derived from an EMBL/GenBank/DDBJ whole genome shotgun (WGS) entry which is preliminary data.</text>
</comment>
<dbReference type="PANTHER" id="PTHR39639:SF1">
    <property type="entry name" value="DUF262 DOMAIN-CONTAINING PROTEIN"/>
    <property type="match status" value="1"/>
</dbReference>
<feature type="domain" description="GmrSD restriction endonucleases N-terminal" evidence="1">
    <location>
        <begin position="36"/>
        <end position="187"/>
    </location>
</feature>
<sequence length="386" mass="44663">MSENFDEFFDDYLDEISTSPFEDTIVTGTDWTTETIIRQIEKGNIRLSPVFQRRDAWNQERKSLFIESLLIGMPVPQLVLAEDPNERGRFIVLDGKQRLLSILQFAAVSMRDEYPALRLKNLPILSDLDNCTYEDMIERNYDFGNFENQWIRTVILKNCRSEDVLAQVFYRLNTGSLPLSPQELRFALSPGEFTRYIDEVSANSEAIKYFLGNTKLDFRMRDVELLLRIFSNSLYIGRYRGNLKLFLDDSFRELTNRFPQNQQELDDILSDMESAHSIVVRAFGENAYKKFIDGKYESRKNRSLFEVLVFVLSDARVRNAIEVNGVETLESLIVELCVNNSDFLDSIEKTTKSLRSVDTRFNALINAVNNEYSLNLSNVELGDING</sequence>
<accession>A0ABX4WWB4</accession>
<dbReference type="EMBL" id="LOSH02000004">
    <property type="protein sequence ID" value="PNM67717.1"/>
    <property type="molecule type" value="Genomic_DNA"/>
</dbReference>
<evidence type="ECO:0000313" key="3">
    <source>
        <dbReference type="Proteomes" id="UP000054370"/>
    </source>
</evidence>
<gene>
    <name evidence="2" type="ORF">AL548_016440</name>
</gene>
<dbReference type="RefSeq" id="WP_039563111.1">
    <property type="nucleotide sequence ID" value="NZ_LOSH02000004.1"/>
</dbReference>
<evidence type="ECO:0000313" key="2">
    <source>
        <dbReference type="EMBL" id="PNM67717.1"/>
    </source>
</evidence>
<proteinExistence type="predicted"/>
<dbReference type="InterPro" id="IPR004919">
    <property type="entry name" value="GmrSD_N"/>
</dbReference>
<reference evidence="2" key="1">
    <citation type="submission" date="2017-12" db="EMBL/GenBank/DDBJ databases">
        <title>FDA dAtabase for Regulatory Grade micrObial Sequences (FDA-ARGOS): Supporting development and validation of Infectious Disease Dx tests.</title>
        <authorList>
            <person name="Hoffmann M."/>
            <person name="Allard M."/>
            <person name="Evans P."/>
            <person name="Brown E."/>
            <person name="Tallon L.J."/>
            <person name="Sadzewicz L."/>
            <person name="Sengamalay N."/>
            <person name="Ott S."/>
            <person name="Godinez A."/>
            <person name="Nagaraj S."/>
            <person name="Vavikolanu K."/>
            <person name="Aluvathingal J."/>
            <person name="Nadendla S."/>
            <person name="Hobson J."/>
            <person name="Sichtig H."/>
        </authorList>
    </citation>
    <scope>NUCLEOTIDE SEQUENCE [LARGE SCALE GENOMIC DNA]</scope>
    <source>
        <strain evidence="2">FDAARGOS_118</strain>
    </source>
</reference>
<organism evidence="2 3">
    <name type="scientific">Vibrio vulnificus</name>
    <dbReference type="NCBI Taxonomy" id="672"/>
    <lineage>
        <taxon>Bacteria</taxon>
        <taxon>Pseudomonadati</taxon>
        <taxon>Pseudomonadota</taxon>
        <taxon>Gammaproteobacteria</taxon>
        <taxon>Vibrionales</taxon>
        <taxon>Vibrionaceae</taxon>
        <taxon>Vibrio</taxon>
    </lineage>
</organism>
<dbReference type="Pfam" id="PF03235">
    <property type="entry name" value="GmrSD_N"/>
    <property type="match status" value="1"/>
</dbReference>
<dbReference type="Proteomes" id="UP000054370">
    <property type="component" value="Unassembled WGS sequence"/>
</dbReference>
<protein>
    <submittedName>
        <fullName evidence="2">DUF262 domain-containing protein</fullName>
    </submittedName>
</protein>
<dbReference type="PANTHER" id="PTHR39639">
    <property type="entry name" value="CHROMOSOME 16, WHOLE GENOME SHOTGUN SEQUENCE"/>
    <property type="match status" value="1"/>
</dbReference>